<name>A0A0G1HS25_9BACT</name>
<dbReference type="EMBL" id="LCIE01000002">
    <property type="protein sequence ID" value="KKT49740.1"/>
    <property type="molecule type" value="Genomic_DNA"/>
</dbReference>
<dbReference type="Proteomes" id="UP000034172">
    <property type="component" value="Unassembled WGS sequence"/>
</dbReference>
<organism evidence="1 2">
    <name type="scientific">Candidatus Collierbacteria bacterium GW2011_GWC2_44_18</name>
    <dbReference type="NCBI Taxonomy" id="1618392"/>
    <lineage>
        <taxon>Bacteria</taxon>
        <taxon>Candidatus Collieribacteriota</taxon>
    </lineage>
</organism>
<protein>
    <recommendedName>
        <fullName evidence="3">Nucleoside 2-deoxyribosyltransferase</fullName>
    </recommendedName>
</protein>
<accession>A0A0G1HS25</accession>
<reference evidence="1 2" key="1">
    <citation type="journal article" date="2015" name="Nature">
        <title>rRNA introns, odd ribosomes, and small enigmatic genomes across a large radiation of phyla.</title>
        <authorList>
            <person name="Brown C.T."/>
            <person name="Hug L.A."/>
            <person name="Thomas B.C."/>
            <person name="Sharon I."/>
            <person name="Castelle C.J."/>
            <person name="Singh A."/>
            <person name="Wilkins M.J."/>
            <person name="Williams K.H."/>
            <person name="Banfield J.F."/>
        </authorList>
    </citation>
    <scope>NUCLEOTIDE SEQUENCE [LARGE SCALE GENOMIC DNA]</scope>
</reference>
<evidence type="ECO:0000313" key="2">
    <source>
        <dbReference type="Proteomes" id="UP000034172"/>
    </source>
</evidence>
<dbReference type="AlphaFoldDB" id="A0A0G1HS25"/>
<sequence>MEKEKLVYLISPVRQVTTEQAEEIAKYAETLKAGGVRLFNPVVDAPQQDETGYNIVMAEREFMYQAACHGGRVDILWNAGGTPSEGSRVDLGMAIAFALDFNLAGVFNEDQASGTQLGLQIIKEMTKRDPGRSPILREIFTTLDDMSWSNEITIDWDIEMTTIEQEWQRIYLGLALGVVAMNPNIKIKMGKLKGEDPTEKKSYVKVIKEIERRQGIM</sequence>
<comment type="caution">
    <text evidence="1">The sequence shown here is derived from an EMBL/GenBank/DDBJ whole genome shotgun (WGS) entry which is preliminary data.</text>
</comment>
<proteinExistence type="predicted"/>
<evidence type="ECO:0000313" key="1">
    <source>
        <dbReference type="EMBL" id="KKT49740.1"/>
    </source>
</evidence>
<gene>
    <name evidence="1" type="ORF">UW41_C0002G0016</name>
</gene>
<evidence type="ECO:0008006" key="3">
    <source>
        <dbReference type="Google" id="ProtNLM"/>
    </source>
</evidence>